<accession>A0AAD3DIA0</accession>
<reference evidence="3 4" key="1">
    <citation type="journal article" date="2021" name="Sci. Rep.">
        <title>Genome sequencing of the multicellular alga Astrephomene provides insights into convergent evolution of germ-soma differentiation.</title>
        <authorList>
            <person name="Yamashita S."/>
            <person name="Yamamoto K."/>
            <person name="Matsuzaki R."/>
            <person name="Suzuki S."/>
            <person name="Yamaguchi H."/>
            <person name="Hirooka S."/>
            <person name="Minakuchi Y."/>
            <person name="Miyagishima S."/>
            <person name="Kawachi M."/>
            <person name="Toyoda A."/>
            <person name="Nozaki H."/>
        </authorList>
    </citation>
    <scope>NUCLEOTIDE SEQUENCE [LARGE SCALE GENOMIC DNA]</scope>
    <source>
        <strain evidence="3 4">NIES-4017</strain>
    </source>
</reference>
<sequence>MSGTSSVHTHEGRISHRDIRASSSPKIAPSESTVRSGSRRRHSPSPSDRSNRPDQSTYSHSVRDMVIDSEASSPSYRRHGEEGRRVRHGDYSDDDRRRRQASDESYYSRSDDQYSSDYESDESGSGRDSYSGSYDSRGSPSMTHTSTSYESHDRRGQRYQGDVSTWGRKRIDSRDVSNSESEYTLSSGLSPRGSEADTRAAFNTEEATRALAYNAGLYGRAQTMRREGTAPKTMGIADDLPNRFALEQLSALAGMASKVQAAIEHNRAVFAKRVRMEDRAMMKKAFDAWRAARYGSVAKQQLLRRAIARLQRGILARAFLAWKDKFHLVDKYLAMRRKVTATINRGRLKRSFLEWRRLCEERWWKNQLGARDAQIHALERKVEGFERRPIVVIRRRKLYALMEAWFAASVNRRRKRLRRLKAVMHWRNASYIKAWNTWRGFVEESIRRRNLIKKTALKVKNIHMVSAWNKWYEAVLARREEDAKRGRALRFWLNATLGKAWNQWRGYVEYRRQYKIIIARWKNPMLARALRGWLAMVDWQKRMRLILKRAALRLTKKQLVMAWEAWWQAIEDRKIEEQLTTKEQLVVAVKELREENERLRRDNERFVRLIDSGEWGRGRVAELVSAGEILKGERDALLKLIQSLRREYEAVQQAKVNQDEEMRALKERMMLGGAARNRMLVKGGSSFNALVRAMKQDLVEGGVGAQAATRDPNVLYQVDKLSMDQVTVFPDGELNVQAVAGVPTAAAFARPVSAGRGLRNPSVGPSPPPQPMRMPSGFGNLGAGAGPSGSRMGGPSAAGPSGRPGAALALGAAPGGGRPVSREEVVARLQSLSKEELDGFEAALRAQKAAAGRAGGDPGRPGGLASTSPAYR</sequence>
<comment type="caution">
    <text evidence="3">The sequence shown here is derived from an EMBL/GenBank/DDBJ whole genome shotgun (WGS) entry which is preliminary data.</text>
</comment>
<feature type="region of interest" description="Disordered" evidence="2">
    <location>
        <begin position="753"/>
        <end position="822"/>
    </location>
</feature>
<feature type="compositionally biased region" description="Gly residues" evidence="2">
    <location>
        <begin position="853"/>
        <end position="862"/>
    </location>
</feature>
<feature type="region of interest" description="Disordered" evidence="2">
    <location>
        <begin position="1"/>
        <end position="197"/>
    </location>
</feature>
<feature type="compositionally biased region" description="Low complexity" evidence="2">
    <location>
        <begin position="788"/>
        <end position="812"/>
    </location>
</feature>
<feature type="compositionally biased region" description="Polar residues" evidence="2">
    <location>
        <begin position="21"/>
        <end position="34"/>
    </location>
</feature>
<feature type="coiled-coil region" evidence="1">
    <location>
        <begin position="634"/>
        <end position="668"/>
    </location>
</feature>
<evidence type="ECO:0000313" key="3">
    <source>
        <dbReference type="EMBL" id="GFR41222.1"/>
    </source>
</evidence>
<dbReference type="EMBL" id="BMAR01000001">
    <property type="protein sequence ID" value="GFR41222.1"/>
    <property type="molecule type" value="Genomic_DNA"/>
</dbReference>
<organism evidence="3 4">
    <name type="scientific">Astrephomene gubernaculifera</name>
    <dbReference type="NCBI Taxonomy" id="47775"/>
    <lineage>
        <taxon>Eukaryota</taxon>
        <taxon>Viridiplantae</taxon>
        <taxon>Chlorophyta</taxon>
        <taxon>core chlorophytes</taxon>
        <taxon>Chlorophyceae</taxon>
        <taxon>CS clade</taxon>
        <taxon>Chlamydomonadales</taxon>
        <taxon>Astrephomenaceae</taxon>
        <taxon>Astrephomene</taxon>
    </lineage>
</organism>
<name>A0AAD3DIA0_9CHLO</name>
<evidence type="ECO:0000256" key="1">
    <source>
        <dbReference type="SAM" id="Coils"/>
    </source>
</evidence>
<feature type="compositionally biased region" description="Low complexity" evidence="2">
    <location>
        <begin position="103"/>
        <end position="117"/>
    </location>
</feature>
<feature type="compositionally biased region" description="Basic and acidic residues" evidence="2">
    <location>
        <begin position="78"/>
        <end position="102"/>
    </location>
</feature>
<keyword evidence="1" id="KW-0175">Coiled coil</keyword>
<feature type="compositionally biased region" description="Polar residues" evidence="2">
    <location>
        <begin position="178"/>
        <end position="189"/>
    </location>
</feature>
<feature type="region of interest" description="Disordered" evidence="2">
    <location>
        <begin position="847"/>
        <end position="872"/>
    </location>
</feature>
<proteinExistence type="predicted"/>
<keyword evidence="4" id="KW-1185">Reference proteome</keyword>
<dbReference type="Proteomes" id="UP001054857">
    <property type="component" value="Unassembled WGS sequence"/>
</dbReference>
<feature type="compositionally biased region" description="Low complexity" evidence="2">
    <location>
        <begin position="126"/>
        <end position="139"/>
    </location>
</feature>
<evidence type="ECO:0000256" key="2">
    <source>
        <dbReference type="SAM" id="MobiDB-lite"/>
    </source>
</evidence>
<feature type="coiled-coil region" evidence="1">
    <location>
        <begin position="575"/>
        <end position="609"/>
    </location>
</feature>
<evidence type="ECO:0000313" key="4">
    <source>
        <dbReference type="Proteomes" id="UP001054857"/>
    </source>
</evidence>
<feature type="compositionally biased region" description="Basic and acidic residues" evidence="2">
    <location>
        <begin position="8"/>
        <end position="20"/>
    </location>
</feature>
<dbReference type="AlphaFoldDB" id="A0AAD3DIA0"/>
<gene>
    <name evidence="3" type="ORF">Agub_g1895</name>
</gene>
<feature type="compositionally biased region" description="Polar residues" evidence="2">
    <location>
        <begin position="140"/>
        <end position="149"/>
    </location>
</feature>
<protein>
    <submittedName>
        <fullName evidence="3">Uncharacterized protein</fullName>
    </submittedName>
</protein>